<dbReference type="Pfam" id="PF08386">
    <property type="entry name" value="Abhydrolase_4"/>
    <property type="match status" value="1"/>
</dbReference>
<feature type="domain" description="AB hydrolase-1" evidence="2">
    <location>
        <begin position="103"/>
        <end position="247"/>
    </location>
</feature>
<dbReference type="RefSeq" id="WP_191279716.1">
    <property type="nucleotide sequence ID" value="NZ_BNAD01000006.1"/>
</dbReference>
<gene>
    <name evidence="4" type="ORF">GCM10011376_23870</name>
</gene>
<dbReference type="InterPro" id="IPR029058">
    <property type="entry name" value="AB_hydrolase_fold"/>
</dbReference>
<dbReference type="InterPro" id="IPR000073">
    <property type="entry name" value="AB_hydrolase_1"/>
</dbReference>
<organism evidence="4 5">
    <name type="scientific">Nocardioides flavus</name>
    <name type="common">ex Wang et al. 2016</name>
    <dbReference type="NCBI Taxonomy" id="2058780"/>
    <lineage>
        <taxon>Bacteria</taxon>
        <taxon>Bacillati</taxon>
        <taxon>Actinomycetota</taxon>
        <taxon>Actinomycetes</taxon>
        <taxon>Propionibacteriales</taxon>
        <taxon>Nocardioidaceae</taxon>
        <taxon>Nocardioides</taxon>
    </lineage>
</organism>
<evidence type="ECO:0000313" key="5">
    <source>
        <dbReference type="Proteomes" id="UP000597341"/>
    </source>
</evidence>
<dbReference type="InterPro" id="IPR013595">
    <property type="entry name" value="Pept_S33_TAP-like_C"/>
</dbReference>
<dbReference type="SUPFAM" id="SSF53474">
    <property type="entry name" value="alpha/beta-Hydrolases"/>
    <property type="match status" value="1"/>
</dbReference>
<dbReference type="Gene3D" id="3.40.50.1820">
    <property type="entry name" value="alpha/beta hydrolase"/>
    <property type="match status" value="1"/>
</dbReference>
<evidence type="ECO:0000313" key="4">
    <source>
        <dbReference type="EMBL" id="GHE17777.1"/>
    </source>
</evidence>
<dbReference type="PANTHER" id="PTHR43433:SF5">
    <property type="entry name" value="AB HYDROLASE-1 DOMAIN-CONTAINING PROTEIN"/>
    <property type="match status" value="1"/>
</dbReference>
<dbReference type="PANTHER" id="PTHR43433">
    <property type="entry name" value="HYDROLASE, ALPHA/BETA FOLD FAMILY PROTEIN"/>
    <property type="match status" value="1"/>
</dbReference>
<dbReference type="EMBL" id="BNAD01000006">
    <property type="protein sequence ID" value="GHE17777.1"/>
    <property type="molecule type" value="Genomic_DNA"/>
</dbReference>
<keyword evidence="5" id="KW-1185">Reference proteome</keyword>
<protein>
    <recommendedName>
        <fullName evidence="6">Alpha/beta hydrolase</fullName>
    </recommendedName>
</protein>
<feature type="chain" id="PRO_5046377519" description="Alpha/beta hydrolase" evidence="1">
    <location>
        <begin position="22"/>
        <end position="464"/>
    </location>
</feature>
<feature type="signal peptide" evidence="1">
    <location>
        <begin position="1"/>
        <end position="21"/>
    </location>
</feature>
<evidence type="ECO:0008006" key="6">
    <source>
        <dbReference type="Google" id="ProtNLM"/>
    </source>
</evidence>
<dbReference type="Proteomes" id="UP000597341">
    <property type="component" value="Unassembled WGS sequence"/>
</dbReference>
<evidence type="ECO:0000259" key="3">
    <source>
        <dbReference type="Pfam" id="PF08386"/>
    </source>
</evidence>
<reference evidence="5" key="1">
    <citation type="journal article" date="2019" name="Int. J. Syst. Evol. Microbiol.">
        <title>The Global Catalogue of Microorganisms (GCM) 10K type strain sequencing project: providing services to taxonomists for standard genome sequencing and annotation.</title>
        <authorList>
            <consortium name="The Broad Institute Genomics Platform"/>
            <consortium name="The Broad Institute Genome Sequencing Center for Infectious Disease"/>
            <person name="Wu L."/>
            <person name="Ma J."/>
        </authorList>
    </citation>
    <scope>NUCLEOTIDE SEQUENCE [LARGE SCALE GENOMIC DNA]</scope>
    <source>
        <strain evidence="5">CGMCC 1.12791</strain>
    </source>
</reference>
<keyword evidence="1" id="KW-0732">Signal</keyword>
<proteinExistence type="predicted"/>
<feature type="domain" description="Peptidase S33 tripeptidyl aminopeptidase-like C-terminal" evidence="3">
    <location>
        <begin position="368"/>
        <end position="444"/>
    </location>
</feature>
<sequence length="464" mass="48657">MRPCAVAVVLVVALAGLGALAAVRLVGQRSDDRADRSGSTWTPQTCPADVEVEVVPEHTCGWVSAPLGDSTQQVFVVVVEPPAPSDRSPILETGTDLGMAPDYAGLAPIAQRTGRRTVIVDLPGTGHSVPSLDCSDAESLGDAAAGSSALVEAIGTCRDRLAAEGVDPGLMTPQHSAAVLLAVMDAVGSERWVLMGHGTTGATAVEVAREHPDRVEALVLDSAVHVHDGWRARRSALLRRVASACAADVRCARRHGDVLARWREARRRAATRPVDLEGVPLDRELLDRAVRWLVAPVSSGPAQLPDLLGEAAAGRRGPVLDRFATALRLAPPLCVGVLPKCVTREQVVLGAVLSGVCPTAAGREPYVAVCARWGIGEQAADDDAVVGVPTLVLHGELDPYATAAEASAQVRRWVSGAHLVVARGRGHNVLGDQCARSVRNDWLAGPLDRAPLLPTCVDEDVDFP</sequence>
<evidence type="ECO:0000256" key="1">
    <source>
        <dbReference type="SAM" id="SignalP"/>
    </source>
</evidence>
<comment type="caution">
    <text evidence="4">The sequence shown here is derived from an EMBL/GenBank/DDBJ whole genome shotgun (WGS) entry which is preliminary data.</text>
</comment>
<name>A0ABQ3HMZ3_9ACTN</name>
<evidence type="ECO:0000259" key="2">
    <source>
        <dbReference type="Pfam" id="PF00561"/>
    </source>
</evidence>
<dbReference type="InterPro" id="IPR050471">
    <property type="entry name" value="AB_hydrolase"/>
</dbReference>
<accession>A0ABQ3HMZ3</accession>
<dbReference type="Pfam" id="PF00561">
    <property type="entry name" value="Abhydrolase_1"/>
    <property type="match status" value="1"/>
</dbReference>